<dbReference type="RefSeq" id="WP_345595004.1">
    <property type="nucleotide sequence ID" value="NZ_BAABJG010000055.1"/>
</dbReference>
<name>A0ABW3UH35_9BACL</name>
<evidence type="ECO:0000313" key="1">
    <source>
        <dbReference type="EMBL" id="MFD1219572.1"/>
    </source>
</evidence>
<reference evidence="2" key="1">
    <citation type="journal article" date="2019" name="Int. J. Syst. Evol. Microbiol.">
        <title>The Global Catalogue of Microorganisms (GCM) 10K type strain sequencing project: providing services to taxonomists for standard genome sequencing and annotation.</title>
        <authorList>
            <consortium name="The Broad Institute Genomics Platform"/>
            <consortium name="The Broad Institute Genome Sequencing Center for Infectious Disease"/>
            <person name="Wu L."/>
            <person name="Ma J."/>
        </authorList>
    </citation>
    <scope>NUCLEOTIDE SEQUENCE [LARGE SCALE GENOMIC DNA]</scope>
    <source>
        <strain evidence="2">CCUG 53270</strain>
    </source>
</reference>
<comment type="caution">
    <text evidence="1">The sequence shown here is derived from an EMBL/GenBank/DDBJ whole genome shotgun (WGS) entry which is preliminary data.</text>
</comment>
<dbReference type="Proteomes" id="UP001597180">
    <property type="component" value="Unassembled WGS sequence"/>
</dbReference>
<organism evidence="1 2">
    <name type="scientific">Paenibacillus vulneris</name>
    <dbReference type="NCBI Taxonomy" id="1133364"/>
    <lineage>
        <taxon>Bacteria</taxon>
        <taxon>Bacillati</taxon>
        <taxon>Bacillota</taxon>
        <taxon>Bacilli</taxon>
        <taxon>Bacillales</taxon>
        <taxon>Paenibacillaceae</taxon>
        <taxon>Paenibacillus</taxon>
    </lineage>
</organism>
<accession>A0ABW3UH35</accession>
<dbReference type="EMBL" id="JBHTLU010000012">
    <property type="protein sequence ID" value="MFD1219572.1"/>
    <property type="molecule type" value="Genomic_DNA"/>
</dbReference>
<protein>
    <submittedName>
        <fullName evidence="1">Uncharacterized protein</fullName>
    </submittedName>
</protein>
<sequence length="72" mass="8459">MKERFEICGMINIPFKYVIYEQSKTLAQEKMEEIIKQFKGFELDLIGDRMQMPVVGNRLQITCDEVLGENEV</sequence>
<proteinExistence type="predicted"/>
<gene>
    <name evidence="1" type="ORF">ACFQ4B_05545</name>
</gene>
<keyword evidence="2" id="KW-1185">Reference proteome</keyword>
<evidence type="ECO:0000313" key="2">
    <source>
        <dbReference type="Proteomes" id="UP001597180"/>
    </source>
</evidence>